<dbReference type="Proteomes" id="UP000662747">
    <property type="component" value="Chromosome"/>
</dbReference>
<keyword evidence="1" id="KW-1133">Transmembrane helix</keyword>
<dbReference type="EMBL" id="CP071090">
    <property type="protein sequence ID" value="QSQ19371.1"/>
    <property type="molecule type" value="Genomic_DNA"/>
</dbReference>
<proteinExistence type="predicted"/>
<accession>A0ABX7NLR6</accession>
<keyword evidence="1" id="KW-0812">Transmembrane</keyword>
<evidence type="ECO:0000313" key="3">
    <source>
        <dbReference type="EMBL" id="QSQ19371.1"/>
    </source>
</evidence>
<feature type="signal peptide" evidence="2">
    <location>
        <begin position="1"/>
        <end position="20"/>
    </location>
</feature>
<gene>
    <name evidence="3" type="ORF">JY651_29030</name>
</gene>
<feature type="transmembrane region" description="Helical" evidence="1">
    <location>
        <begin position="161"/>
        <end position="181"/>
    </location>
</feature>
<evidence type="ECO:0000313" key="4">
    <source>
        <dbReference type="Proteomes" id="UP000662747"/>
    </source>
</evidence>
<evidence type="ECO:0000256" key="2">
    <source>
        <dbReference type="SAM" id="SignalP"/>
    </source>
</evidence>
<feature type="chain" id="PRO_5047034589" evidence="2">
    <location>
        <begin position="21"/>
        <end position="245"/>
    </location>
</feature>
<reference evidence="3 4" key="1">
    <citation type="submission" date="2021-02" db="EMBL/GenBank/DDBJ databases">
        <title>De Novo genome assembly of isolated myxobacteria.</title>
        <authorList>
            <person name="Stevens D.C."/>
        </authorList>
    </citation>
    <scope>NUCLEOTIDE SEQUENCE [LARGE SCALE GENOMIC DNA]</scope>
    <source>
        <strain evidence="4">SCPEA02</strain>
    </source>
</reference>
<name>A0ABX7NLR6_9BACT</name>
<protein>
    <submittedName>
        <fullName evidence="3">Uncharacterized protein</fullName>
    </submittedName>
</protein>
<feature type="transmembrane region" description="Helical" evidence="1">
    <location>
        <begin position="131"/>
        <end position="149"/>
    </location>
</feature>
<dbReference type="RefSeq" id="WP_206720957.1">
    <property type="nucleotide sequence ID" value="NZ_CP071090.1"/>
</dbReference>
<keyword evidence="1" id="KW-0472">Membrane</keyword>
<sequence length="245" mass="24845">MSDIRVVLFVLALCPCLAWAQSSEFLPPPLIEVEDARDADVKAARDAEVRGTRDADVRDVPVRDEARPSAEAVTEAQWKPDPPGRVAGRVVMEAMGGAVAGVGGGFVGVMAMLPLGNAAWGCAGDTCDASGLVAGGIMGWSLGSALGVYGAGSMLEGRGRLLPTLGLGLLAGGAATGLYLTDVAGDDAALLLLALPLTTSIITYEMTSASAQPRALAAAHDSGVWWTPTVGMSSHGGALGLTGRF</sequence>
<keyword evidence="2" id="KW-0732">Signal</keyword>
<keyword evidence="4" id="KW-1185">Reference proteome</keyword>
<evidence type="ECO:0000256" key="1">
    <source>
        <dbReference type="SAM" id="Phobius"/>
    </source>
</evidence>
<organism evidence="3 4">
    <name type="scientific">Pyxidicoccus parkwayensis</name>
    <dbReference type="NCBI Taxonomy" id="2813578"/>
    <lineage>
        <taxon>Bacteria</taxon>
        <taxon>Pseudomonadati</taxon>
        <taxon>Myxococcota</taxon>
        <taxon>Myxococcia</taxon>
        <taxon>Myxococcales</taxon>
        <taxon>Cystobacterineae</taxon>
        <taxon>Myxococcaceae</taxon>
        <taxon>Pyxidicoccus</taxon>
    </lineage>
</organism>